<organism evidence="1 2">
    <name type="scientific">Apiospora rasikravindrae</name>
    <dbReference type="NCBI Taxonomy" id="990691"/>
    <lineage>
        <taxon>Eukaryota</taxon>
        <taxon>Fungi</taxon>
        <taxon>Dikarya</taxon>
        <taxon>Ascomycota</taxon>
        <taxon>Pezizomycotina</taxon>
        <taxon>Sordariomycetes</taxon>
        <taxon>Xylariomycetidae</taxon>
        <taxon>Amphisphaeriales</taxon>
        <taxon>Apiosporaceae</taxon>
        <taxon>Apiospora</taxon>
    </lineage>
</organism>
<protein>
    <submittedName>
        <fullName evidence="1">Uncharacterized protein</fullName>
    </submittedName>
</protein>
<gene>
    <name evidence="1" type="ORF">PG993_009183</name>
</gene>
<name>A0ABR1SL20_9PEZI</name>
<evidence type="ECO:0000313" key="2">
    <source>
        <dbReference type="Proteomes" id="UP001444661"/>
    </source>
</evidence>
<proteinExistence type="predicted"/>
<sequence length="97" mass="10838">MPTSQILLFDQPRSAAQLLRRILGKQPNLQILDNTFGPARGAQVEWLMGETWADGMSDDSWTAFNTAIEKGLSAWRSASLDCQNKASRSWPPLVFMV</sequence>
<dbReference type="Proteomes" id="UP001444661">
    <property type="component" value="Unassembled WGS sequence"/>
</dbReference>
<dbReference type="EMBL" id="JAQQWK010000009">
    <property type="protein sequence ID" value="KAK8034188.1"/>
    <property type="molecule type" value="Genomic_DNA"/>
</dbReference>
<reference evidence="1 2" key="1">
    <citation type="submission" date="2023-01" db="EMBL/GenBank/DDBJ databases">
        <title>Analysis of 21 Apiospora genomes using comparative genomics revels a genus with tremendous synthesis potential of carbohydrate active enzymes and secondary metabolites.</title>
        <authorList>
            <person name="Sorensen T."/>
        </authorList>
    </citation>
    <scope>NUCLEOTIDE SEQUENCE [LARGE SCALE GENOMIC DNA]</scope>
    <source>
        <strain evidence="1 2">CBS 33761</strain>
    </source>
</reference>
<keyword evidence="2" id="KW-1185">Reference proteome</keyword>
<comment type="caution">
    <text evidence="1">The sequence shown here is derived from an EMBL/GenBank/DDBJ whole genome shotgun (WGS) entry which is preliminary data.</text>
</comment>
<evidence type="ECO:0000313" key="1">
    <source>
        <dbReference type="EMBL" id="KAK8034188.1"/>
    </source>
</evidence>
<accession>A0ABR1SL20</accession>